<evidence type="ECO:0000256" key="1">
    <source>
        <dbReference type="SAM" id="Phobius"/>
    </source>
</evidence>
<feature type="transmembrane region" description="Helical" evidence="1">
    <location>
        <begin position="203"/>
        <end position="220"/>
    </location>
</feature>
<dbReference type="Proteomes" id="UP000255523">
    <property type="component" value="Unassembled WGS sequence"/>
</dbReference>
<feature type="domain" description="Acyltransferase 3" evidence="2">
    <location>
        <begin position="9"/>
        <end position="309"/>
    </location>
</feature>
<dbReference type="EMBL" id="UHFX01000003">
    <property type="protein sequence ID" value="SUO03468.1"/>
    <property type="molecule type" value="Genomic_DNA"/>
</dbReference>
<reference evidence="3 4" key="1">
    <citation type="submission" date="2018-06" db="EMBL/GenBank/DDBJ databases">
        <authorList>
            <consortium name="Pathogen Informatics"/>
            <person name="Doyle S."/>
        </authorList>
    </citation>
    <scope>NUCLEOTIDE SEQUENCE [LARGE SCALE GENOMIC DNA]</scope>
    <source>
        <strain evidence="3 4">NCTC11087</strain>
    </source>
</reference>
<dbReference type="AlphaFoldDB" id="A0A380LHY7"/>
<dbReference type="Pfam" id="PF01757">
    <property type="entry name" value="Acyl_transf_3"/>
    <property type="match status" value="1"/>
</dbReference>
<dbReference type="GO" id="GO:0016747">
    <property type="term" value="F:acyltransferase activity, transferring groups other than amino-acyl groups"/>
    <property type="evidence" value="ECO:0007669"/>
    <property type="project" value="InterPro"/>
</dbReference>
<evidence type="ECO:0000313" key="3">
    <source>
        <dbReference type="EMBL" id="SUO03468.1"/>
    </source>
</evidence>
<keyword evidence="1" id="KW-0472">Membrane</keyword>
<sequence>MQEKTLHYDWVDAAKGLGIIFVVLGHAIADTTPNVPIFGKIFQIIYSFHMPLFFFLSGFCGIKALQKRQLHEKEAYILERFKRLMIPYFFVGICYIPIKLLMADYVTKRVDISYIVLGFLGGDNPNSQLWTLYVLFLNAVFLCVMSNAGKFSLHITFLLSLIMAVSSVFVDNAFLRNFMFETLFYILGALFRKNLPVASGKVYFDNHQPLIIIGGGLLIALNMCMNIDGKNIFKILTAILGIMVVYGAAHILEKNKILKELGRYSMDIYIMANIFQVSVRVVLLNKLGVNGYLCFLISFVAGIIFPVVISKKIVRKIPMTNKFVLGNF</sequence>
<dbReference type="GeneID" id="77461321"/>
<dbReference type="RefSeq" id="WP_022789685.1">
    <property type="nucleotide sequence ID" value="NZ_UHFX01000003.1"/>
</dbReference>
<dbReference type="OrthoDB" id="6623990at2"/>
<name>A0A380LHY7_9FIRM</name>
<feature type="transmembrane region" description="Helical" evidence="1">
    <location>
        <begin position="12"/>
        <end position="29"/>
    </location>
</feature>
<organism evidence="3 4">
    <name type="scientific">Faecalicoccus pleomorphus</name>
    <dbReference type="NCBI Taxonomy" id="1323"/>
    <lineage>
        <taxon>Bacteria</taxon>
        <taxon>Bacillati</taxon>
        <taxon>Bacillota</taxon>
        <taxon>Erysipelotrichia</taxon>
        <taxon>Erysipelotrichales</taxon>
        <taxon>Erysipelotrichaceae</taxon>
        <taxon>Faecalicoccus</taxon>
    </lineage>
</organism>
<keyword evidence="1" id="KW-0812">Transmembrane</keyword>
<accession>A0A380LHY7</accession>
<gene>
    <name evidence="3" type="ORF">NCTC11087_00330</name>
</gene>
<keyword evidence="4" id="KW-1185">Reference proteome</keyword>
<evidence type="ECO:0000313" key="4">
    <source>
        <dbReference type="Proteomes" id="UP000255523"/>
    </source>
</evidence>
<proteinExistence type="predicted"/>
<dbReference type="PANTHER" id="PTHR37312:SF1">
    <property type="entry name" value="MEMBRANE-BOUND ACYLTRANSFERASE YKRP-RELATED"/>
    <property type="match status" value="1"/>
</dbReference>
<keyword evidence="1" id="KW-1133">Transmembrane helix</keyword>
<feature type="transmembrane region" description="Helical" evidence="1">
    <location>
        <begin position="127"/>
        <end position="144"/>
    </location>
</feature>
<feature type="transmembrane region" description="Helical" evidence="1">
    <location>
        <begin position="289"/>
        <end position="309"/>
    </location>
</feature>
<protein>
    <submittedName>
        <fullName evidence="3">Predicted membrane protein</fullName>
    </submittedName>
</protein>
<dbReference type="InterPro" id="IPR002656">
    <property type="entry name" value="Acyl_transf_3_dom"/>
</dbReference>
<feature type="transmembrane region" description="Helical" evidence="1">
    <location>
        <begin position="86"/>
        <end position="107"/>
    </location>
</feature>
<dbReference type="InterPro" id="IPR052734">
    <property type="entry name" value="Nod_factor_acetyltransferase"/>
</dbReference>
<feature type="transmembrane region" description="Helical" evidence="1">
    <location>
        <begin position="232"/>
        <end position="252"/>
    </location>
</feature>
<feature type="transmembrane region" description="Helical" evidence="1">
    <location>
        <begin position="41"/>
        <end position="65"/>
    </location>
</feature>
<dbReference type="PANTHER" id="PTHR37312">
    <property type="entry name" value="MEMBRANE-BOUND ACYLTRANSFERASE YKRP-RELATED"/>
    <property type="match status" value="1"/>
</dbReference>
<evidence type="ECO:0000259" key="2">
    <source>
        <dbReference type="Pfam" id="PF01757"/>
    </source>
</evidence>
<feature type="transmembrane region" description="Helical" evidence="1">
    <location>
        <begin position="151"/>
        <end position="168"/>
    </location>
</feature>